<comment type="caution">
    <text evidence="1">The sequence shown here is derived from an EMBL/GenBank/DDBJ whole genome shotgun (WGS) entry which is preliminary data.</text>
</comment>
<proteinExistence type="predicted"/>
<evidence type="ECO:0000313" key="1">
    <source>
        <dbReference type="EMBL" id="GGY23628.1"/>
    </source>
</evidence>
<name>A0AA87XS55_9BURK</name>
<reference evidence="1" key="2">
    <citation type="submission" date="2022-12" db="EMBL/GenBank/DDBJ databases">
        <authorList>
            <person name="Sun Q."/>
            <person name="Kim S."/>
        </authorList>
    </citation>
    <scope>NUCLEOTIDE SEQUENCE</scope>
    <source>
        <strain evidence="1">KCTC 12343</strain>
    </source>
</reference>
<gene>
    <name evidence="1" type="ORF">GCM10007387_01310</name>
</gene>
<protein>
    <submittedName>
        <fullName evidence="1">Uncharacterized protein</fullName>
    </submittedName>
</protein>
<accession>A0AA87XS55</accession>
<organism evidence="1 2">
    <name type="scientific">Pseudoduganella albidiflava</name>
    <dbReference type="NCBI Taxonomy" id="321983"/>
    <lineage>
        <taxon>Bacteria</taxon>
        <taxon>Pseudomonadati</taxon>
        <taxon>Pseudomonadota</taxon>
        <taxon>Betaproteobacteria</taxon>
        <taxon>Burkholderiales</taxon>
        <taxon>Oxalobacteraceae</taxon>
        <taxon>Telluria group</taxon>
        <taxon>Pseudoduganella</taxon>
    </lineage>
</organism>
<sequence length="94" mass="9654">MVSTARGAAEAPMASSFSSVCCRRAGRGGGSGTAIRPAYRQPKYALVNSMPGRYSSITRSPGCVLAISAWAMARASLSSWAKVAVAAASSPSRR</sequence>
<evidence type="ECO:0000313" key="2">
    <source>
        <dbReference type="Proteomes" id="UP000628442"/>
    </source>
</evidence>
<reference evidence="1" key="1">
    <citation type="journal article" date="2014" name="Int. J. Syst. Evol. Microbiol.">
        <title>Complete genome sequence of Corynebacterium casei LMG S-19264T (=DSM 44701T), isolated from a smear-ripened cheese.</title>
        <authorList>
            <consortium name="US DOE Joint Genome Institute (JGI-PGF)"/>
            <person name="Walter F."/>
            <person name="Albersmeier A."/>
            <person name="Kalinowski J."/>
            <person name="Ruckert C."/>
        </authorList>
    </citation>
    <scope>NUCLEOTIDE SEQUENCE</scope>
    <source>
        <strain evidence="1">KCTC 12343</strain>
    </source>
</reference>
<dbReference type="EMBL" id="BMWV01000001">
    <property type="protein sequence ID" value="GGY23628.1"/>
    <property type="molecule type" value="Genomic_DNA"/>
</dbReference>
<dbReference type="Proteomes" id="UP000628442">
    <property type="component" value="Unassembled WGS sequence"/>
</dbReference>
<dbReference type="AlphaFoldDB" id="A0AA87XS55"/>